<evidence type="ECO:0000256" key="3">
    <source>
        <dbReference type="ARBA" id="ARBA00022448"/>
    </source>
</evidence>
<dbReference type="GO" id="GO:0000293">
    <property type="term" value="F:ferric-chelate reductase activity"/>
    <property type="evidence" value="ECO:0007669"/>
    <property type="project" value="UniProtKB-ARBA"/>
</dbReference>
<comment type="subcellular location">
    <subcellularLocation>
        <location evidence="1">Membrane</location>
        <topology evidence="1">Multi-pass membrane protein</topology>
    </subcellularLocation>
</comment>
<gene>
    <name evidence="12" type="ORF">NA56DRAFT_664998</name>
</gene>
<keyword evidence="13" id="KW-1185">Reference proteome</keyword>
<evidence type="ECO:0000256" key="8">
    <source>
        <dbReference type="ARBA" id="ARBA00023065"/>
    </source>
</evidence>
<evidence type="ECO:0000256" key="2">
    <source>
        <dbReference type="ARBA" id="ARBA00006278"/>
    </source>
</evidence>
<dbReference type="GO" id="GO:0005886">
    <property type="term" value="C:plasma membrane"/>
    <property type="evidence" value="ECO:0007669"/>
    <property type="project" value="TreeGrafter"/>
</dbReference>
<evidence type="ECO:0000259" key="11">
    <source>
        <dbReference type="PROSITE" id="PS51384"/>
    </source>
</evidence>
<dbReference type="InterPro" id="IPR013112">
    <property type="entry name" value="FAD-bd_8"/>
</dbReference>
<dbReference type="InterPro" id="IPR039261">
    <property type="entry name" value="FNR_nucleotide-bd"/>
</dbReference>
<keyword evidence="9 10" id="KW-0472">Membrane</keyword>
<feature type="transmembrane region" description="Helical" evidence="10">
    <location>
        <begin position="178"/>
        <end position="195"/>
    </location>
</feature>
<proteinExistence type="inferred from homology"/>
<keyword evidence="6 10" id="KW-1133">Transmembrane helix</keyword>
<dbReference type="Pfam" id="PF08022">
    <property type="entry name" value="FAD_binding_8"/>
    <property type="match status" value="1"/>
</dbReference>
<reference evidence="12 13" key="1">
    <citation type="submission" date="2016-05" db="EMBL/GenBank/DDBJ databases">
        <title>A degradative enzymes factory behind the ericoid mycorrhizal symbiosis.</title>
        <authorList>
            <consortium name="DOE Joint Genome Institute"/>
            <person name="Martino E."/>
            <person name="Morin E."/>
            <person name="Grelet G."/>
            <person name="Kuo A."/>
            <person name="Kohler A."/>
            <person name="Daghino S."/>
            <person name="Barry K."/>
            <person name="Choi C."/>
            <person name="Cichocki N."/>
            <person name="Clum A."/>
            <person name="Copeland A."/>
            <person name="Hainaut M."/>
            <person name="Haridas S."/>
            <person name="Labutti K."/>
            <person name="Lindquist E."/>
            <person name="Lipzen A."/>
            <person name="Khouja H.-R."/>
            <person name="Murat C."/>
            <person name="Ohm R."/>
            <person name="Olson A."/>
            <person name="Spatafora J."/>
            <person name="Veneault-Fourrey C."/>
            <person name="Henrissat B."/>
            <person name="Grigoriev I."/>
            <person name="Martin F."/>
            <person name="Perotto S."/>
        </authorList>
    </citation>
    <scope>NUCLEOTIDE SEQUENCE [LARGE SCALE GENOMIC DNA]</scope>
    <source>
        <strain evidence="12 13">UAMH 7357</strain>
    </source>
</reference>
<dbReference type="SUPFAM" id="SSF52343">
    <property type="entry name" value="Ferredoxin reductase-like, C-terminal NADP-linked domain"/>
    <property type="match status" value="1"/>
</dbReference>
<dbReference type="SFLD" id="SFLDG01168">
    <property type="entry name" value="Ferric_reductase_subgroup_(FRE"/>
    <property type="match status" value="1"/>
</dbReference>
<keyword evidence="3" id="KW-0813">Transport</keyword>
<dbReference type="GO" id="GO:0006879">
    <property type="term" value="P:intracellular iron ion homeostasis"/>
    <property type="evidence" value="ECO:0007669"/>
    <property type="project" value="TreeGrafter"/>
</dbReference>
<evidence type="ECO:0000256" key="5">
    <source>
        <dbReference type="ARBA" id="ARBA00022982"/>
    </source>
</evidence>
<evidence type="ECO:0000256" key="4">
    <source>
        <dbReference type="ARBA" id="ARBA00022692"/>
    </source>
</evidence>
<evidence type="ECO:0000313" key="12">
    <source>
        <dbReference type="EMBL" id="PMD13968.1"/>
    </source>
</evidence>
<comment type="similarity">
    <text evidence="2">Belongs to the ferric reductase (FRE) family.</text>
</comment>
<evidence type="ECO:0000256" key="1">
    <source>
        <dbReference type="ARBA" id="ARBA00004141"/>
    </source>
</evidence>
<dbReference type="PROSITE" id="PS51384">
    <property type="entry name" value="FAD_FR"/>
    <property type="match status" value="1"/>
</dbReference>
<dbReference type="GO" id="GO:0015677">
    <property type="term" value="P:copper ion import"/>
    <property type="evidence" value="ECO:0007669"/>
    <property type="project" value="TreeGrafter"/>
</dbReference>
<dbReference type="AlphaFoldDB" id="A0A2J6PIV6"/>
<evidence type="ECO:0000256" key="9">
    <source>
        <dbReference type="ARBA" id="ARBA00023136"/>
    </source>
</evidence>
<dbReference type="STRING" id="1745343.A0A2J6PIV6"/>
<feature type="domain" description="FAD-binding FR-type" evidence="11">
    <location>
        <begin position="276"/>
        <end position="396"/>
    </location>
</feature>
<dbReference type="Pfam" id="PF01794">
    <property type="entry name" value="Ferric_reduct"/>
    <property type="match status" value="1"/>
</dbReference>
<evidence type="ECO:0000313" key="13">
    <source>
        <dbReference type="Proteomes" id="UP000235672"/>
    </source>
</evidence>
<organism evidence="12 13">
    <name type="scientific">Hyaloscypha hepaticicola</name>
    <dbReference type="NCBI Taxonomy" id="2082293"/>
    <lineage>
        <taxon>Eukaryota</taxon>
        <taxon>Fungi</taxon>
        <taxon>Dikarya</taxon>
        <taxon>Ascomycota</taxon>
        <taxon>Pezizomycotina</taxon>
        <taxon>Leotiomycetes</taxon>
        <taxon>Helotiales</taxon>
        <taxon>Hyaloscyphaceae</taxon>
        <taxon>Hyaloscypha</taxon>
    </lineage>
</organism>
<protein>
    <submittedName>
        <fullName evidence="12">Ferric reductase-like protein like transmembrane component</fullName>
    </submittedName>
</protein>
<keyword evidence="8" id="KW-0406">Ion transport</keyword>
<keyword evidence="4 10" id="KW-0812">Transmembrane</keyword>
<dbReference type="PANTHER" id="PTHR32361:SF28">
    <property type="entry name" value="FRP1P"/>
    <property type="match status" value="1"/>
</dbReference>
<dbReference type="Gene3D" id="3.40.50.80">
    <property type="entry name" value="Nucleotide-binding domain of ferredoxin-NADP reductase (FNR) module"/>
    <property type="match status" value="1"/>
</dbReference>
<keyword evidence="5" id="KW-0249">Electron transport</keyword>
<dbReference type="GO" id="GO:0006826">
    <property type="term" value="P:iron ion transport"/>
    <property type="evidence" value="ECO:0007669"/>
    <property type="project" value="TreeGrafter"/>
</dbReference>
<name>A0A2J6PIV6_9HELO</name>
<dbReference type="InterPro" id="IPR017927">
    <property type="entry name" value="FAD-bd_FR_type"/>
</dbReference>
<feature type="transmembrane region" description="Helical" evidence="10">
    <location>
        <begin position="237"/>
        <end position="254"/>
    </location>
</feature>
<dbReference type="SFLD" id="SFLDS00052">
    <property type="entry name" value="Ferric_Reductase_Domain"/>
    <property type="match status" value="1"/>
</dbReference>
<dbReference type="OrthoDB" id="10006946at2759"/>
<feature type="transmembrane region" description="Helical" evidence="10">
    <location>
        <begin position="207"/>
        <end position="230"/>
    </location>
</feature>
<dbReference type="InterPro" id="IPR013130">
    <property type="entry name" value="Fe3_Rdtase_TM_dom"/>
</dbReference>
<evidence type="ECO:0000256" key="6">
    <source>
        <dbReference type="ARBA" id="ARBA00022989"/>
    </source>
</evidence>
<evidence type="ECO:0000256" key="10">
    <source>
        <dbReference type="SAM" id="Phobius"/>
    </source>
</evidence>
<dbReference type="CDD" id="cd06186">
    <property type="entry name" value="NOX_Duox_like_FAD_NADP"/>
    <property type="match status" value="1"/>
</dbReference>
<keyword evidence="7" id="KW-0560">Oxidoreductase</keyword>
<dbReference type="InterPro" id="IPR013121">
    <property type="entry name" value="Fe_red_NAD-bd_6"/>
</dbReference>
<dbReference type="Proteomes" id="UP000235672">
    <property type="component" value="Unassembled WGS sequence"/>
</dbReference>
<dbReference type="Pfam" id="PF08030">
    <property type="entry name" value="NAD_binding_6"/>
    <property type="match status" value="1"/>
</dbReference>
<dbReference type="EMBL" id="KZ613525">
    <property type="protein sequence ID" value="PMD13968.1"/>
    <property type="molecule type" value="Genomic_DNA"/>
</dbReference>
<sequence length="570" mass="64547">MGWPYHLLDLTHEQKHERRLLLDRYGIYAQLSALIPILAYQLYRLGVWVYSERKRSKASYSAIPSSPTLKRSRASTAGNFASKWRSTVWWLEGELATGWSSRGQFIAAGVWTSWLLFLCVQNTGEDYLHITKRFGVVAASQFPVHYMLSMKSQYSPLAFVFRSSHEQLNAWHRISGRIIHFLLLCHAVWYVNYFVQAGVVKKRLSDPVVIVGIIAFLLLNIIATTSLELVRRWSYRVFFVLHLMIGLWMLPLLFFHASALRVYVIEALVLFLFDIACRNLDTVTGFATVTMVPHTKLIKLKVPIPASKIRRFQAKPGQHVYLSIPPASRPLLSSSPWIHDFLFNPFTVAEVSPTDITLVLRTLRGPTTKALGGLAQLSKATPPIKIEGPLGCSQRFPNFAANYDRVLLVAGGVGSTFILPIYLNTREQMAAEGKSLDHVKLVWSMRSAAEAIWAVDSERKHAIAEDKNIKIFLTRSQADDQEHPDKSIPVDGSVELDELQWTEEPVEATGGRDRPDLGKIVDETFRHGNAERVAVLVCGPKQMARELRGHVGKWVEKGRDVYFHNESFGW</sequence>
<feature type="transmembrane region" description="Helical" evidence="10">
    <location>
        <begin position="27"/>
        <end position="50"/>
    </location>
</feature>
<accession>A0A2J6PIV6</accession>
<dbReference type="PANTHER" id="PTHR32361">
    <property type="entry name" value="FERRIC/CUPRIC REDUCTASE TRANSMEMBRANE COMPONENT"/>
    <property type="match status" value="1"/>
</dbReference>
<dbReference type="InterPro" id="IPR051410">
    <property type="entry name" value="Ferric/Cupric_Reductase"/>
</dbReference>
<evidence type="ECO:0000256" key="7">
    <source>
        <dbReference type="ARBA" id="ARBA00023002"/>
    </source>
</evidence>